<dbReference type="EMBL" id="MN739524">
    <property type="protein sequence ID" value="QHT10677.1"/>
    <property type="molecule type" value="Genomic_DNA"/>
</dbReference>
<evidence type="ECO:0008006" key="2">
    <source>
        <dbReference type="Google" id="ProtNLM"/>
    </source>
</evidence>
<protein>
    <recommendedName>
        <fullName evidence="2">CHCH domain-containing protein</fullName>
    </recommendedName>
</protein>
<reference evidence="1" key="1">
    <citation type="journal article" date="2020" name="Nature">
        <title>Giant virus diversity and host interactions through global metagenomics.</title>
        <authorList>
            <person name="Schulz F."/>
            <person name="Roux S."/>
            <person name="Paez-Espino D."/>
            <person name="Jungbluth S."/>
            <person name="Walsh D.A."/>
            <person name="Denef V.J."/>
            <person name="McMahon K.D."/>
            <person name="Konstantinidis K.T."/>
            <person name="Eloe-Fadrosh E.A."/>
            <person name="Kyrpides N.C."/>
            <person name="Woyke T."/>
        </authorList>
    </citation>
    <scope>NUCLEOTIDE SEQUENCE</scope>
    <source>
        <strain evidence="1">GVMAG-M-3300023174-107</strain>
    </source>
</reference>
<accession>A0A6C0D2C8</accession>
<organism evidence="1">
    <name type="scientific">viral metagenome</name>
    <dbReference type="NCBI Taxonomy" id="1070528"/>
    <lineage>
        <taxon>unclassified sequences</taxon>
        <taxon>metagenomes</taxon>
        <taxon>organismal metagenomes</taxon>
    </lineage>
</organism>
<sequence length="62" mass="7510">MENWYNTNKCLDKARLFVLCMKETPLNPLENKCKKIFDTWSKCIIESTKDEKYTIYNEKNIK</sequence>
<evidence type="ECO:0000313" key="1">
    <source>
        <dbReference type="EMBL" id="QHT10677.1"/>
    </source>
</evidence>
<name>A0A6C0D2C8_9ZZZZ</name>
<proteinExistence type="predicted"/>
<dbReference type="AlphaFoldDB" id="A0A6C0D2C8"/>